<name>A0A4Z2GWA7_9TELE</name>
<dbReference type="EMBL" id="SRLO01000414">
    <property type="protein sequence ID" value="TNN57053.1"/>
    <property type="molecule type" value="Genomic_DNA"/>
</dbReference>
<feature type="compositionally biased region" description="Polar residues" evidence="1">
    <location>
        <begin position="26"/>
        <end position="40"/>
    </location>
</feature>
<comment type="caution">
    <text evidence="2">The sequence shown here is derived from an EMBL/GenBank/DDBJ whole genome shotgun (WGS) entry which is preliminary data.</text>
</comment>
<dbReference type="Proteomes" id="UP000314294">
    <property type="component" value="Unassembled WGS sequence"/>
</dbReference>
<dbReference type="AlphaFoldDB" id="A0A4Z2GWA7"/>
<accession>A0A4Z2GWA7</accession>
<reference evidence="2 3" key="1">
    <citation type="submission" date="2019-03" db="EMBL/GenBank/DDBJ databases">
        <title>First draft genome of Liparis tanakae, snailfish: a comprehensive survey of snailfish specific genes.</title>
        <authorList>
            <person name="Kim W."/>
            <person name="Song I."/>
            <person name="Jeong J.-H."/>
            <person name="Kim D."/>
            <person name="Kim S."/>
            <person name="Ryu S."/>
            <person name="Song J.Y."/>
            <person name="Lee S.K."/>
        </authorList>
    </citation>
    <scope>NUCLEOTIDE SEQUENCE [LARGE SCALE GENOMIC DNA]</scope>
    <source>
        <tissue evidence="2">Muscle</tissue>
    </source>
</reference>
<feature type="region of interest" description="Disordered" evidence="1">
    <location>
        <begin position="1"/>
        <end position="62"/>
    </location>
</feature>
<keyword evidence="3" id="KW-1185">Reference proteome</keyword>
<protein>
    <submittedName>
        <fullName evidence="2">Uncharacterized protein</fullName>
    </submittedName>
</protein>
<proteinExistence type="predicted"/>
<sequence length="62" mass="6900">MSSLGFRARSKSNTRGEEKKKKIQRTRSILASTAMSSVATENRRTDTLRSNVPEELRDAGTS</sequence>
<feature type="compositionally biased region" description="Basic and acidic residues" evidence="1">
    <location>
        <begin position="41"/>
        <end position="62"/>
    </location>
</feature>
<gene>
    <name evidence="2" type="ORF">EYF80_032718</name>
</gene>
<evidence type="ECO:0000313" key="3">
    <source>
        <dbReference type="Proteomes" id="UP000314294"/>
    </source>
</evidence>
<evidence type="ECO:0000256" key="1">
    <source>
        <dbReference type="SAM" id="MobiDB-lite"/>
    </source>
</evidence>
<evidence type="ECO:0000313" key="2">
    <source>
        <dbReference type="EMBL" id="TNN57053.1"/>
    </source>
</evidence>
<organism evidence="2 3">
    <name type="scientific">Liparis tanakae</name>
    <name type="common">Tanaka's snailfish</name>
    <dbReference type="NCBI Taxonomy" id="230148"/>
    <lineage>
        <taxon>Eukaryota</taxon>
        <taxon>Metazoa</taxon>
        <taxon>Chordata</taxon>
        <taxon>Craniata</taxon>
        <taxon>Vertebrata</taxon>
        <taxon>Euteleostomi</taxon>
        <taxon>Actinopterygii</taxon>
        <taxon>Neopterygii</taxon>
        <taxon>Teleostei</taxon>
        <taxon>Neoteleostei</taxon>
        <taxon>Acanthomorphata</taxon>
        <taxon>Eupercaria</taxon>
        <taxon>Perciformes</taxon>
        <taxon>Cottioidei</taxon>
        <taxon>Cottales</taxon>
        <taxon>Liparidae</taxon>
        <taxon>Liparis</taxon>
    </lineage>
</organism>